<dbReference type="Proteomes" id="UP000193200">
    <property type="component" value="Unassembled WGS sequence"/>
</dbReference>
<evidence type="ECO:0000256" key="2">
    <source>
        <dbReference type="ARBA" id="ARBA00023002"/>
    </source>
</evidence>
<accession>A0A1Y5SSJ7</accession>
<dbReference type="Pfam" id="PF00106">
    <property type="entry name" value="adh_short"/>
    <property type="match status" value="1"/>
</dbReference>
<dbReference type="EMBL" id="FWFR01000001">
    <property type="protein sequence ID" value="SLN47525.1"/>
    <property type="molecule type" value="Genomic_DNA"/>
</dbReference>
<proteinExistence type="inferred from homology"/>
<dbReference type="AlphaFoldDB" id="A0A1Y5SSJ7"/>
<dbReference type="PRINTS" id="PR00081">
    <property type="entry name" value="GDHRDH"/>
</dbReference>
<dbReference type="PANTHER" id="PTHR42901">
    <property type="entry name" value="ALCOHOL DEHYDROGENASE"/>
    <property type="match status" value="1"/>
</dbReference>
<dbReference type="InterPro" id="IPR057326">
    <property type="entry name" value="KR_dom"/>
</dbReference>
<evidence type="ECO:0000256" key="1">
    <source>
        <dbReference type="ARBA" id="ARBA00006484"/>
    </source>
</evidence>
<evidence type="ECO:0000313" key="5">
    <source>
        <dbReference type="EMBL" id="SLN47525.1"/>
    </source>
</evidence>
<dbReference type="PRINTS" id="PR00080">
    <property type="entry name" value="SDRFAMILY"/>
</dbReference>
<dbReference type="SMART" id="SM00822">
    <property type="entry name" value="PKS_KR"/>
    <property type="match status" value="1"/>
</dbReference>
<keyword evidence="6" id="KW-1185">Reference proteome</keyword>
<sequence>MPSPGRRTIRGEIAFVTGATSGIGLATARRLVGEGAHVVAAGRRADRLRELREELGERLLPIELDIRDRAAVEAAFDALPAPFSEVSILVNNAGLGTDRGPSQAASLDDWQAMIDTNISGLLYCTHRVLGPMVRRRKGHIVNLGSVAGRANGPGSAVYGATKGFVLNFTKNLKSDLIGTGVRATYIAPGATESEFWLVRWDGDRAKADGALPIAEPLTGDDIAEAILFALSMPAHVDVTELELMSQGQGFGPRIFHRGT</sequence>
<protein>
    <submittedName>
        <fullName evidence="5">NADP-dependent 3-hydroxy acid dehydrogenase YdfG</fullName>
        <ecNumber evidence="5">1.1.1.-</ecNumber>
    </submittedName>
</protein>
<dbReference type="OrthoDB" id="9810734at2"/>
<evidence type="ECO:0000313" key="6">
    <source>
        <dbReference type="Proteomes" id="UP000193200"/>
    </source>
</evidence>
<dbReference type="GO" id="GO:0016616">
    <property type="term" value="F:oxidoreductase activity, acting on the CH-OH group of donors, NAD or NADP as acceptor"/>
    <property type="evidence" value="ECO:0007669"/>
    <property type="project" value="UniProtKB-ARBA"/>
</dbReference>
<dbReference type="RefSeq" id="WP_085883251.1">
    <property type="nucleotide sequence ID" value="NZ_FWFR01000001.1"/>
</dbReference>
<dbReference type="EC" id="1.1.1.-" evidence="5"/>
<dbReference type="InterPro" id="IPR002347">
    <property type="entry name" value="SDR_fam"/>
</dbReference>
<dbReference type="PANTHER" id="PTHR42901:SF1">
    <property type="entry name" value="ALCOHOL DEHYDROGENASE"/>
    <property type="match status" value="1"/>
</dbReference>
<organism evidence="5 6">
    <name type="scientific">Oceanibacterium hippocampi</name>
    <dbReference type="NCBI Taxonomy" id="745714"/>
    <lineage>
        <taxon>Bacteria</taxon>
        <taxon>Pseudomonadati</taxon>
        <taxon>Pseudomonadota</taxon>
        <taxon>Alphaproteobacteria</taxon>
        <taxon>Sneathiellales</taxon>
        <taxon>Sneathiellaceae</taxon>
        <taxon>Oceanibacterium</taxon>
    </lineage>
</organism>
<feature type="domain" description="Ketoreductase" evidence="4">
    <location>
        <begin position="12"/>
        <end position="189"/>
    </location>
</feature>
<dbReference type="FunFam" id="3.40.50.720:FF:000047">
    <property type="entry name" value="NADP-dependent L-serine/L-allo-threonine dehydrogenase"/>
    <property type="match status" value="1"/>
</dbReference>
<keyword evidence="2 5" id="KW-0560">Oxidoreductase</keyword>
<dbReference type="InParanoid" id="A0A1Y5SSJ7"/>
<dbReference type="SUPFAM" id="SSF51735">
    <property type="entry name" value="NAD(P)-binding Rossmann-fold domains"/>
    <property type="match status" value="1"/>
</dbReference>
<comment type="similarity">
    <text evidence="1 3">Belongs to the short-chain dehydrogenases/reductases (SDR) family.</text>
</comment>
<dbReference type="InterPro" id="IPR036291">
    <property type="entry name" value="NAD(P)-bd_dom_sf"/>
</dbReference>
<dbReference type="Gene3D" id="3.40.50.720">
    <property type="entry name" value="NAD(P)-binding Rossmann-like Domain"/>
    <property type="match status" value="1"/>
</dbReference>
<name>A0A1Y5SSJ7_9PROT</name>
<gene>
    <name evidence="5" type="primary">ydfG</name>
    <name evidence="5" type="ORF">OCH7691_02048</name>
</gene>
<evidence type="ECO:0000256" key="3">
    <source>
        <dbReference type="RuleBase" id="RU000363"/>
    </source>
</evidence>
<evidence type="ECO:0000259" key="4">
    <source>
        <dbReference type="SMART" id="SM00822"/>
    </source>
</evidence>
<reference evidence="5 6" key="1">
    <citation type="submission" date="2017-03" db="EMBL/GenBank/DDBJ databases">
        <authorList>
            <person name="Afonso C.L."/>
            <person name="Miller P.J."/>
            <person name="Scott M.A."/>
            <person name="Spackman E."/>
            <person name="Goraichik I."/>
            <person name="Dimitrov K.M."/>
            <person name="Suarez D.L."/>
            <person name="Swayne D.E."/>
        </authorList>
    </citation>
    <scope>NUCLEOTIDE SEQUENCE [LARGE SCALE GENOMIC DNA]</scope>
    <source>
        <strain evidence="5 6">CECT 7691</strain>
    </source>
</reference>